<dbReference type="AlphaFoldDB" id="A0AAV4RJ84"/>
<proteinExistence type="predicted"/>
<keyword evidence="2" id="KW-1185">Reference proteome</keyword>
<evidence type="ECO:0000313" key="2">
    <source>
        <dbReference type="Proteomes" id="UP001054945"/>
    </source>
</evidence>
<comment type="caution">
    <text evidence="1">The sequence shown here is derived from an EMBL/GenBank/DDBJ whole genome shotgun (WGS) entry which is preliminary data.</text>
</comment>
<accession>A0AAV4RJ84</accession>
<dbReference type="Proteomes" id="UP001054945">
    <property type="component" value="Unassembled WGS sequence"/>
</dbReference>
<evidence type="ECO:0000313" key="1">
    <source>
        <dbReference type="EMBL" id="GIY20285.1"/>
    </source>
</evidence>
<sequence>MRSSGCISYLKDCYCCPKKVIEIHSVTQAVWFQLLYFFASAHASTISPSAKSTSEQVHAQEATEVKYYLTVSNQLPVLAHVKTQLWRTVCKFMRIRPGPDYLTCANETLINDFIENYLLVIQNQNYLKILSIKNQNLDEKHSFQKKEILANLCSASIVRCISYTTFFNLKVLK</sequence>
<protein>
    <submittedName>
        <fullName evidence="1">Uncharacterized protein</fullName>
    </submittedName>
</protein>
<gene>
    <name evidence="1" type="ORF">CEXT_659181</name>
</gene>
<dbReference type="EMBL" id="BPLR01007864">
    <property type="protein sequence ID" value="GIY20285.1"/>
    <property type="molecule type" value="Genomic_DNA"/>
</dbReference>
<reference evidence="1 2" key="1">
    <citation type="submission" date="2021-06" db="EMBL/GenBank/DDBJ databases">
        <title>Caerostris extrusa draft genome.</title>
        <authorList>
            <person name="Kono N."/>
            <person name="Arakawa K."/>
        </authorList>
    </citation>
    <scope>NUCLEOTIDE SEQUENCE [LARGE SCALE GENOMIC DNA]</scope>
</reference>
<name>A0AAV4RJ84_CAEEX</name>
<organism evidence="1 2">
    <name type="scientific">Caerostris extrusa</name>
    <name type="common">Bark spider</name>
    <name type="synonym">Caerostris bankana</name>
    <dbReference type="NCBI Taxonomy" id="172846"/>
    <lineage>
        <taxon>Eukaryota</taxon>
        <taxon>Metazoa</taxon>
        <taxon>Ecdysozoa</taxon>
        <taxon>Arthropoda</taxon>
        <taxon>Chelicerata</taxon>
        <taxon>Arachnida</taxon>
        <taxon>Araneae</taxon>
        <taxon>Araneomorphae</taxon>
        <taxon>Entelegynae</taxon>
        <taxon>Araneoidea</taxon>
        <taxon>Araneidae</taxon>
        <taxon>Caerostris</taxon>
    </lineage>
</organism>